<evidence type="ECO:0000313" key="1">
    <source>
        <dbReference type="EMBL" id="MFC0469431.1"/>
    </source>
</evidence>
<comment type="caution">
    <text evidence="1">The sequence shown here is derived from an EMBL/GenBank/DDBJ whole genome shotgun (WGS) entry which is preliminary data.</text>
</comment>
<accession>A0ABV6K7Z7</accession>
<keyword evidence="2" id="KW-1185">Reference proteome</keyword>
<organism evidence="1 2">
    <name type="scientific">Halalkalibacter kiskunsagensis</name>
    <dbReference type="NCBI Taxonomy" id="1548599"/>
    <lineage>
        <taxon>Bacteria</taxon>
        <taxon>Bacillati</taxon>
        <taxon>Bacillota</taxon>
        <taxon>Bacilli</taxon>
        <taxon>Bacillales</taxon>
        <taxon>Bacillaceae</taxon>
        <taxon>Halalkalibacter</taxon>
    </lineage>
</organism>
<dbReference type="Proteomes" id="UP001589838">
    <property type="component" value="Unassembled WGS sequence"/>
</dbReference>
<name>A0ABV6K7Z7_9BACI</name>
<dbReference type="EMBL" id="JBHLUX010000005">
    <property type="protein sequence ID" value="MFC0469431.1"/>
    <property type="molecule type" value="Genomic_DNA"/>
</dbReference>
<evidence type="ECO:0000313" key="2">
    <source>
        <dbReference type="Proteomes" id="UP001589838"/>
    </source>
</evidence>
<dbReference type="RefSeq" id="WP_335959399.1">
    <property type="nucleotide sequence ID" value="NZ_JAXBLX010000005.1"/>
</dbReference>
<protein>
    <submittedName>
        <fullName evidence="1">Uncharacterized protein</fullName>
    </submittedName>
</protein>
<sequence length="110" mass="12255">MSKKLLLLQLSTSKQITHGKTDPSKGVISDAYKSVFQTEMQTAGFNPEIEVITMDGRSKFHIILEEPAVETNDENSFLLIVGYTVTSSLDLHNKKSKTVTDQLEINLVVE</sequence>
<gene>
    <name evidence="1" type="ORF">ACFFHM_02460</name>
</gene>
<reference evidence="1 2" key="1">
    <citation type="submission" date="2024-09" db="EMBL/GenBank/DDBJ databases">
        <authorList>
            <person name="Sun Q."/>
            <person name="Mori K."/>
        </authorList>
    </citation>
    <scope>NUCLEOTIDE SEQUENCE [LARGE SCALE GENOMIC DNA]</scope>
    <source>
        <strain evidence="1 2">NCAIM B.02610</strain>
    </source>
</reference>
<proteinExistence type="predicted"/>